<dbReference type="FunFam" id="1.10.10.60:FF:000141">
    <property type="entry name" value="TetR family transcriptional regulator"/>
    <property type="match status" value="1"/>
</dbReference>
<keyword evidence="3" id="KW-0804">Transcription</keyword>
<dbReference type="GO" id="GO:0000976">
    <property type="term" value="F:transcription cis-regulatory region binding"/>
    <property type="evidence" value="ECO:0007669"/>
    <property type="project" value="TreeGrafter"/>
</dbReference>
<sequence>MNQSKIKYNRLIEKAEELFVNLGYKAVSMDQIAEAAGISKMTIYRYFSSKEELFLKVLDLITARMFGYIEDNIKDIEGTLNKIDGLLKINIEQSRKYSLAFYKDVMEMPYILDKVMKEKKRMATILFEDIIREGMERGEIRQVDEGFVANVLISLMDGFARNFEEISNTKEDIEAFAEKFYDFLKYGLFGRK</sequence>
<dbReference type="Pfam" id="PF00440">
    <property type="entry name" value="TetR_N"/>
    <property type="match status" value="1"/>
</dbReference>
<gene>
    <name evidence="6" type="ordered locus">Clos_2620</name>
</gene>
<dbReference type="InterPro" id="IPR036271">
    <property type="entry name" value="Tet_transcr_reg_TetR-rel_C_sf"/>
</dbReference>
<dbReference type="InterPro" id="IPR001647">
    <property type="entry name" value="HTH_TetR"/>
</dbReference>
<evidence type="ECO:0000256" key="3">
    <source>
        <dbReference type="ARBA" id="ARBA00023163"/>
    </source>
</evidence>
<dbReference type="InterPro" id="IPR050109">
    <property type="entry name" value="HTH-type_TetR-like_transc_reg"/>
</dbReference>
<dbReference type="EMBL" id="CP000853">
    <property type="protein sequence ID" value="ABW20151.1"/>
    <property type="molecule type" value="Genomic_DNA"/>
</dbReference>
<name>A8MK19_ALKOO</name>
<dbReference type="RefSeq" id="WP_012160458.1">
    <property type="nucleotide sequence ID" value="NC_009922.1"/>
</dbReference>
<reference evidence="7" key="1">
    <citation type="submission" date="2007-10" db="EMBL/GenBank/DDBJ databases">
        <title>Complete genome of Alkaliphilus oremlandii OhILAs.</title>
        <authorList>
            <person name="Copeland A."/>
            <person name="Lucas S."/>
            <person name="Lapidus A."/>
            <person name="Barry K."/>
            <person name="Detter J.C."/>
            <person name="Glavina del Rio T."/>
            <person name="Hammon N."/>
            <person name="Israni S."/>
            <person name="Dalin E."/>
            <person name="Tice H."/>
            <person name="Pitluck S."/>
            <person name="Chain P."/>
            <person name="Malfatti S."/>
            <person name="Shin M."/>
            <person name="Vergez L."/>
            <person name="Schmutz J."/>
            <person name="Larimer F."/>
            <person name="Land M."/>
            <person name="Hauser L."/>
            <person name="Kyrpides N."/>
            <person name="Mikhailova N."/>
            <person name="Stolz J.F."/>
            <person name="Dawson A."/>
            <person name="Fisher E."/>
            <person name="Crable B."/>
            <person name="Perera E."/>
            <person name="Lisak J."/>
            <person name="Ranganathan M."/>
            <person name="Basu P."/>
            <person name="Richardson P."/>
        </authorList>
    </citation>
    <scope>NUCLEOTIDE SEQUENCE [LARGE SCALE GENOMIC DNA]</scope>
    <source>
        <strain evidence="7">OhILAs</strain>
    </source>
</reference>
<keyword evidence="2 4" id="KW-0238">DNA-binding</keyword>
<dbReference type="HOGENOM" id="CLU_069356_12_8_9"/>
<dbReference type="eggNOG" id="COG1309">
    <property type="taxonomic scope" value="Bacteria"/>
</dbReference>
<dbReference type="Gene3D" id="1.10.357.10">
    <property type="entry name" value="Tetracycline Repressor, domain 2"/>
    <property type="match status" value="1"/>
</dbReference>
<evidence type="ECO:0000256" key="2">
    <source>
        <dbReference type="ARBA" id="ARBA00023125"/>
    </source>
</evidence>
<dbReference type="STRING" id="350688.Clos_2620"/>
<dbReference type="Proteomes" id="UP000000269">
    <property type="component" value="Chromosome"/>
</dbReference>
<evidence type="ECO:0000256" key="4">
    <source>
        <dbReference type="PROSITE-ProRule" id="PRU00335"/>
    </source>
</evidence>
<evidence type="ECO:0000313" key="7">
    <source>
        <dbReference type="Proteomes" id="UP000000269"/>
    </source>
</evidence>
<dbReference type="Gene3D" id="1.10.10.60">
    <property type="entry name" value="Homeodomain-like"/>
    <property type="match status" value="1"/>
</dbReference>
<dbReference type="GO" id="GO:0003700">
    <property type="term" value="F:DNA-binding transcription factor activity"/>
    <property type="evidence" value="ECO:0007669"/>
    <property type="project" value="TreeGrafter"/>
</dbReference>
<dbReference type="SUPFAM" id="SSF46689">
    <property type="entry name" value="Homeodomain-like"/>
    <property type="match status" value="1"/>
</dbReference>
<feature type="domain" description="HTH tetR-type" evidence="5">
    <location>
        <begin position="5"/>
        <end position="65"/>
    </location>
</feature>
<dbReference type="PROSITE" id="PS50977">
    <property type="entry name" value="HTH_TETR_2"/>
    <property type="match status" value="1"/>
</dbReference>
<dbReference type="InterPro" id="IPR009057">
    <property type="entry name" value="Homeodomain-like_sf"/>
</dbReference>
<proteinExistence type="predicted"/>
<dbReference type="PRINTS" id="PR00455">
    <property type="entry name" value="HTHTETR"/>
</dbReference>
<organism evidence="6 7">
    <name type="scientific">Alkaliphilus oremlandii (strain OhILAs)</name>
    <name type="common">Clostridium oremlandii (strain OhILAs)</name>
    <dbReference type="NCBI Taxonomy" id="350688"/>
    <lineage>
        <taxon>Bacteria</taxon>
        <taxon>Bacillati</taxon>
        <taxon>Bacillota</taxon>
        <taxon>Clostridia</taxon>
        <taxon>Peptostreptococcales</taxon>
        <taxon>Natronincolaceae</taxon>
        <taxon>Alkaliphilus</taxon>
    </lineage>
</organism>
<dbReference type="GO" id="GO:0045892">
    <property type="term" value="P:negative regulation of DNA-templated transcription"/>
    <property type="evidence" value="ECO:0007669"/>
    <property type="project" value="UniProtKB-ARBA"/>
</dbReference>
<protein>
    <submittedName>
        <fullName evidence="6">Transcriptional regulator, TetR family</fullName>
    </submittedName>
</protein>
<accession>A8MK19</accession>
<dbReference type="SUPFAM" id="SSF48498">
    <property type="entry name" value="Tetracyclin repressor-like, C-terminal domain"/>
    <property type="match status" value="1"/>
</dbReference>
<evidence type="ECO:0000259" key="5">
    <source>
        <dbReference type="PROSITE" id="PS50977"/>
    </source>
</evidence>
<evidence type="ECO:0000256" key="1">
    <source>
        <dbReference type="ARBA" id="ARBA00023015"/>
    </source>
</evidence>
<dbReference type="PANTHER" id="PTHR30055:SF234">
    <property type="entry name" value="HTH-TYPE TRANSCRIPTIONAL REGULATOR BETI"/>
    <property type="match status" value="1"/>
</dbReference>
<dbReference type="KEGG" id="aoe:Clos_2620"/>
<feature type="DNA-binding region" description="H-T-H motif" evidence="4">
    <location>
        <begin position="28"/>
        <end position="47"/>
    </location>
</feature>
<evidence type="ECO:0000313" key="6">
    <source>
        <dbReference type="EMBL" id="ABW20151.1"/>
    </source>
</evidence>
<keyword evidence="7" id="KW-1185">Reference proteome</keyword>
<dbReference type="AlphaFoldDB" id="A8MK19"/>
<keyword evidence="1" id="KW-0805">Transcription regulation</keyword>
<dbReference type="PANTHER" id="PTHR30055">
    <property type="entry name" value="HTH-TYPE TRANSCRIPTIONAL REGULATOR RUTR"/>
    <property type="match status" value="1"/>
</dbReference>